<dbReference type="GO" id="GO:0016209">
    <property type="term" value="F:antioxidant activity"/>
    <property type="evidence" value="ECO:0007669"/>
    <property type="project" value="InterPro"/>
</dbReference>
<evidence type="ECO:0000256" key="4">
    <source>
        <dbReference type="ARBA" id="ARBA00023284"/>
    </source>
</evidence>
<evidence type="ECO:0000256" key="2">
    <source>
        <dbReference type="ARBA" id="ARBA00022748"/>
    </source>
</evidence>
<dbReference type="GO" id="GO:0030313">
    <property type="term" value="C:cell envelope"/>
    <property type="evidence" value="ECO:0007669"/>
    <property type="project" value="UniProtKB-SubCell"/>
</dbReference>
<dbReference type="AlphaFoldDB" id="A0A1U7CM25"/>
<dbReference type="InterPro" id="IPR050553">
    <property type="entry name" value="Thioredoxin_ResA/DsbE_sf"/>
</dbReference>
<evidence type="ECO:0000256" key="5">
    <source>
        <dbReference type="SAM" id="SignalP"/>
    </source>
</evidence>
<dbReference type="PANTHER" id="PTHR42852">
    <property type="entry name" value="THIOL:DISULFIDE INTERCHANGE PROTEIN DSBE"/>
    <property type="match status" value="1"/>
</dbReference>
<name>A0A1U7CM25_9BACT</name>
<dbReference type="OrthoDB" id="252709at2"/>
<dbReference type="KEGG" id="pbor:BSF38_01430"/>
<feature type="chain" id="PRO_5013001949" evidence="5">
    <location>
        <begin position="21"/>
        <end position="323"/>
    </location>
</feature>
<dbReference type="Proteomes" id="UP000186309">
    <property type="component" value="Chromosome"/>
</dbReference>
<keyword evidence="4" id="KW-0676">Redox-active center</keyword>
<accession>A0A1U7CM25</accession>
<evidence type="ECO:0000259" key="6">
    <source>
        <dbReference type="PROSITE" id="PS51352"/>
    </source>
</evidence>
<comment type="subcellular location">
    <subcellularLocation>
        <location evidence="1">Cell envelope</location>
    </subcellularLocation>
</comment>
<dbReference type="GO" id="GO:0017004">
    <property type="term" value="P:cytochrome complex assembly"/>
    <property type="evidence" value="ECO:0007669"/>
    <property type="project" value="UniProtKB-KW"/>
</dbReference>
<dbReference type="RefSeq" id="WP_099091957.1">
    <property type="nucleotide sequence ID" value="NZ_CP019082.1"/>
</dbReference>
<dbReference type="InterPro" id="IPR000866">
    <property type="entry name" value="AhpC/TSA"/>
</dbReference>
<protein>
    <submittedName>
        <fullName evidence="7">Thiol-disulfide oxidoreductase ResA</fullName>
    </submittedName>
</protein>
<organism evidence="7 8">
    <name type="scientific">Paludisphaera borealis</name>
    <dbReference type="NCBI Taxonomy" id="1387353"/>
    <lineage>
        <taxon>Bacteria</taxon>
        <taxon>Pseudomonadati</taxon>
        <taxon>Planctomycetota</taxon>
        <taxon>Planctomycetia</taxon>
        <taxon>Isosphaerales</taxon>
        <taxon>Isosphaeraceae</taxon>
        <taxon>Paludisphaera</taxon>
    </lineage>
</organism>
<sequence>MGLGKTLLTMGLIAAAAVQASGQATPAGVAEIQSRHDRALVRELSEYLMRNPKADDRDQAYAALFNKAIEHDWFAENEESAKLYLKNDPDGPVKALAQIISVMARAQAGQFNDALARYKELMLGLGKSDQVEFASSFTETFAASAVTAGEVDVARQIYQTVGERFPDSTELRDKVARELARLDRVGKPAPSLEVQDLSGKTVRLASLRGKYVLVDFWATWCAPCIAELPRQQEAYRKYHDAGLEVVGVSLDETRSAVVDFVKVRKLPWAQFHNGTAGADLVEAFGVSSIPANYLIDPEGNIVRLDLRGAALDAVLAKLIKRGE</sequence>
<feature type="domain" description="Thioredoxin" evidence="6">
    <location>
        <begin position="183"/>
        <end position="323"/>
    </location>
</feature>
<dbReference type="InterPro" id="IPR013766">
    <property type="entry name" value="Thioredoxin_domain"/>
</dbReference>
<dbReference type="EMBL" id="CP019082">
    <property type="protein sequence ID" value="APW59969.1"/>
    <property type="molecule type" value="Genomic_DNA"/>
</dbReference>
<proteinExistence type="predicted"/>
<dbReference type="SUPFAM" id="SSF52833">
    <property type="entry name" value="Thioredoxin-like"/>
    <property type="match status" value="1"/>
</dbReference>
<evidence type="ECO:0000256" key="3">
    <source>
        <dbReference type="ARBA" id="ARBA00023157"/>
    </source>
</evidence>
<dbReference type="Gene3D" id="3.40.30.10">
    <property type="entry name" value="Glutaredoxin"/>
    <property type="match status" value="1"/>
</dbReference>
<evidence type="ECO:0000256" key="1">
    <source>
        <dbReference type="ARBA" id="ARBA00004196"/>
    </source>
</evidence>
<keyword evidence="8" id="KW-1185">Reference proteome</keyword>
<dbReference type="STRING" id="1387353.BSF38_01430"/>
<dbReference type="InterPro" id="IPR036249">
    <property type="entry name" value="Thioredoxin-like_sf"/>
</dbReference>
<reference evidence="8" key="1">
    <citation type="submission" date="2016-12" db="EMBL/GenBank/DDBJ databases">
        <title>Comparative genomics of four Isosphaeraceae planctomycetes: a common pool of plasmids and glycoside hydrolase genes.</title>
        <authorList>
            <person name="Ivanova A."/>
        </authorList>
    </citation>
    <scope>NUCLEOTIDE SEQUENCE [LARGE SCALE GENOMIC DNA]</scope>
    <source>
        <strain evidence="8">PX4</strain>
    </source>
</reference>
<dbReference type="CDD" id="cd02966">
    <property type="entry name" value="TlpA_like_family"/>
    <property type="match status" value="1"/>
</dbReference>
<feature type="signal peptide" evidence="5">
    <location>
        <begin position="1"/>
        <end position="20"/>
    </location>
</feature>
<gene>
    <name evidence="7" type="primary">resA_3</name>
    <name evidence="7" type="ORF">BSF38_01430</name>
</gene>
<dbReference type="GO" id="GO:0016491">
    <property type="term" value="F:oxidoreductase activity"/>
    <property type="evidence" value="ECO:0007669"/>
    <property type="project" value="InterPro"/>
</dbReference>
<dbReference type="PANTHER" id="PTHR42852:SF6">
    <property type="entry name" value="THIOL:DISULFIDE INTERCHANGE PROTEIN DSBE"/>
    <property type="match status" value="1"/>
</dbReference>
<dbReference type="Pfam" id="PF00578">
    <property type="entry name" value="AhpC-TSA"/>
    <property type="match status" value="1"/>
</dbReference>
<evidence type="ECO:0000313" key="7">
    <source>
        <dbReference type="EMBL" id="APW59969.1"/>
    </source>
</evidence>
<dbReference type="PROSITE" id="PS51352">
    <property type="entry name" value="THIOREDOXIN_2"/>
    <property type="match status" value="1"/>
</dbReference>
<keyword evidence="2" id="KW-0201">Cytochrome c-type biogenesis</keyword>
<evidence type="ECO:0000313" key="8">
    <source>
        <dbReference type="Proteomes" id="UP000186309"/>
    </source>
</evidence>
<keyword evidence="5" id="KW-0732">Signal</keyword>
<keyword evidence="3" id="KW-1015">Disulfide bond</keyword>